<comment type="caution">
    <text evidence="1">The sequence shown here is derived from an EMBL/GenBank/DDBJ whole genome shotgun (WGS) entry which is preliminary data.</text>
</comment>
<organism evidence="1 2">
    <name type="scientific">Goodea atripinnis</name>
    <dbReference type="NCBI Taxonomy" id="208336"/>
    <lineage>
        <taxon>Eukaryota</taxon>
        <taxon>Metazoa</taxon>
        <taxon>Chordata</taxon>
        <taxon>Craniata</taxon>
        <taxon>Vertebrata</taxon>
        <taxon>Euteleostomi</taxon>
        <taxon>Actinopterygii</taxon>
        <taxon>Neopterygii</taxon>
        <taxon>Teleostei</taxon>
        <taxon>Neoteleostei</taxon>
        <taxon>Acanthomorphata</taxon>
        <taxon>Ovalentaria</taxon>
        <taxon>Atherinomorphae</taxon>
        <taxon>Cyprinodontiformes</taxon>
        <taxon>Goodeidae</taxon>
        <taxon>Goodea</taxon>
    </lineage>
</organism>
<name>A0ABV0NGN6_9TELE</name>
<sequence length="120" mass="13945">MLLWVLLRPPVKVIEVIEHSWEGSLLFHVFPTWIMVLWNELFLIEIESGISQKIIKQSIIDGSSLLICPKCLNLDSLLTITLIFSSLYRFSIRYKSGLCLECPTTLIFQMKHVGQIKRRL</sequence>
<reference evidence="1 2" key="1">
    <citation type="submission" date="2021-06" db="EMBL/GenBank/DDBJ databases">
        <authorList>
            <person name="Palmer J.M."/>
        </authorList>
    </citation>
    <scope>NUCLEOTIDE SEQUENCE [LARGE SCALE GENOMIC DNA]</scope>
    <source>
        <strain evidence="1 2">GA_2019</strain>
        <tissue evidence="1">Muscle</tissue>
    </source>
</reference>
<dbReference type="Proteomes" id="UP001476798">
    <property type="component" value="Unassembled WGS sequence"/>
</dbReference>
<evidence type="ECO:0000313" key="2">
    <source>
        <dbReference type="Proteomes" id="UP001476798"/>
    </source>
</evidence>
<keyword evidence="2" id="KW-1185">Reference proteome</keyword>
<evidence type="ECO:0000313" key="1">
    <source>
        <dbReference type="EMBL" id="MEQ2169738.1"/>
    </source>
</evidence>
<proteinExistence type="predicted"/>
<accession>A0ABV0NGN6</accession>
<dbReference type="EMBL" id="JAHRIO010033900">
    <property type="protein sequence ID" value="MEQ2169738.1"/>
    <property type="molecule type" value="Genomic_DNA"/>
</dbReference>
<gene>
    <name evidence="1" type="ORF">GOODEAATRI_028367</name>
</gene>
<protein>
    <submittedName>
        <fullName evidence="1">Uncharacterized protein</fullName>
    </submittedName>
</protein>